<organism evidence="2">
    <name type="scientific">Fagus sylvatica</name>
    <name type="common">Beechnut</name>
    <dbReference type="NCBI Taxonomy" id="28930"/>
    <lineage>
        <taxon>Eukaryota</taxon>
        <taxon>Viridiplantae</taxon>
        <taxon>Streptophyta</taxon>
        <taxon>Embryophyta</taxon>
        <taxon>Tracheophyta</taxon>
        <taxon>Spermatophyta</taxon>
        <taxon>Magnoliopsida</taxon>
        <taxon>eudicotyledons</taxon>
        <taxon>Gunneridae</taxon>
        <taxon>Pentapetalae</taxon>
        <taxon>rosids</taxon>
        <taxon>fabids</taxon>
        <taxon>Fagales</taxon>
        <taxon>Fagaceae</taxon>
        <taxon>Fagus</taxon>
    </lineage>
</organism>
<dbReference type="InterPro" id="IPR029472">
    <property type="entry name" value="Copia-like_N"/>
</dbReference>
<dbReference type="AlphaFoldDB" id="A0A2N9FBZ9"/>
<gene>
    <name evidence="2" type="ORF">FSB_LOCUS12507</name>
</gene>
<dbReference type="PANTHER" id="PTHR47481">
    <property type="match status" value="1"/>
</dbReference>
<dbReference type="PANTHER" id="PTHR47481:SF28">
    <property type="entry name" value="RETROTRANSPOSON COPIA-LIKE N-TERMINAL DOMAIN-CONTAINING PROTEIN"/>
    <property type="match status" value="1"/>
</dbReference>
<accession>A0A2N9FBZ9</accession>
<proteinExistence type="predicted"/>
<evidence type="ECO:0000259" key="1">
    <source>
        <dbReference type="Pfam" id="PF14244"/>
    </source>
</evidence>
<evidence type="ECO:0000313" key="2">
    <source>
        <dbReference type="EMBL" id="SPC84625.1"/>
    </source>
</evidence>
<protein>
    <recommendedName>
        <fullName evidence="1">Retrotransposon Copia-like N-terminal domain-containing protein</fullName>
    </recommendedName>
</protein>
<dbReference type="Pfam" id="PF14244">
    <property type="entry name" value="Retrotran_gag_3"/>
    <property type="match status" value="1"/>
</dbReference>
<name>A0A2N9FBZ9_FAGSY</name>
<reference evidence="2" key="1">
    <citation type="submission" date="2018-02" db="EMBL/GenBank/DDBJ databases">
        <authorList>
            <person name="Cohen D.B."/>
            <person name="Kent A.D."/>
        </authorList>
    </citation>
    <scope>NUCLEOTIDE SEQUENCE</scope>
</reference>
<feature type="domain" description="Retrotransposon Copia-like N-terminal" evidence="1">
    <location>
        <begin position="26"/>
        <end position="64"/>
    </location>
</feature>
<sequence>MASANSSVNLPSNQSPLLLLNNMSNLMSTKLDSSNYIIWKLQITVVLDAYSMLDHLDGFIPKPKVWNTLEERFTSTTRSNVLNLKLELQSINKADHEELIHVILKGLPKEYAPFASAIRTRDTILSLEKLSVLLQTEEQSMNEATESLSNSALAIISFAYQDKNPTTKLTTMASASNLHYTHNAETWLTDTGVTDHITANANNLSHQAPYQGQEQVSVGNGQNLPIQNIGRLLYKGLSNNGVYPIQSRLFIPAANKTACAAHSISSDKWHL</sequence>
<dbReference type="EMBL" id="OIVN01000724">
    <property type="protein sequence ID" value="SPC84625.1"/>
    <property type="molecule type" value="Genomic_DNA"/>
</dbReference>